<dbReference type="EMBL" id="JAAAIN010003733">
    <property type="protein sequence ID" value="KAG0284295.1"/>
    <property type="molecule type" value="Genomic_DNA"/>
</dbReference>
<comment type="caution">
    <text evidence="2">The sequence shown here is derived from an EMBL/GenBank/DDBJ whole genome shotgun (WGS) entry which is preliminary data.</text>
</comment>
<protein>
    <submittedName>
        <fullName evidence="2">Uncharacterized protein</fullName>
    </submittedName>
</protein>
<organism evidence="2 3">
    <name type="scientific">Linnemannia gamsii</name>
    <dbReference type="NCBI Taxonomy" id="64522"/>
    <lineage>
        <taxon>Eukaryota</taxon>
        <taxon>Fungi</taxon>
        <taxon>Fungi incertae sedis</taxon>
        <taxon>Mucoromycota</taxon>
        <taxon>Mortierellomycotina</taxon>
        <taxon>Mortierellomycetes</taxon>
        <taxon>Mortierellales</taxon>
        <taxon>Mortierellaceae</taxon>
        <taxon>Linnemannia</taxon>
    </lineage>
</organism>
<reference evidence="2" key="1">
    <citation type="journal article" date="2020" name="Fungal Divers.">
        <title>Resolving the Mortierellaceae phylogeny through synthesis of multi-gene phylogenetics and phylogenomics.</title>
        <authorList>
            <person name="Vandepol N."/>
            <person name="Liber J."/>
            <person name="Desiro A."/>
            <person name="Na H."/>
            <person name="Kennedy M."/>
            <person name="Barry K."/>
            <person name="Grigoriev I.V."/>
            <person name="Miller A.N."/>
            <person name="O'Donnell K."/>
            <person name="Stajich J.E."/>
            <person name="Bonito G."/>
        </authorList>
    </citation>
    <scope>NUCLEOTIDE SEQUENCE</scope>
    <source>
        <strain evidence="2">NVP60</strain>
    </source>
</reference>
<feature type="compositionally biased region" description="Pro residues" evidence="1">
    <location>
        <begin position="213"/>
        <end position="223"/>
    </location>
</feature>
<feature type="compositionally biased region" description="Basic and acidic residues" evidence="1">
    <location>
        <begin position="71"/>
        <end position="87"/>
    </location>
</feature>
<dbReference type="Proteomes" id="UP000823405">
    <property type="component" value="Unassembled WGS sequence"/>
</dbReference>
<feature type="compositionally biased region" description="Low complexity" evidence="1">
    <location>
        <begin position="35"/>
        <end position="60"/>
    </location>
</feature>
<feature type="compositionally biased region" description="Low complexity" evidence="1">
    <location>
        <begin position="280"/>
        <end position="297"/>
    </location>
</feature>
<gene>
    <name evidence="2" type="ORF">BGZ97_008240</name>
</gene>
<feature type="compositionally biased region" description="Low complexity" evidence="1">
    <location>
        <begin position="91"/>
        <end position="104"/>
    </location>
</feature>
<feature type="compositionally biased region" description="Polar residues" evidence="1">
    <location>
        <begin position="257"/>
        <end position="270"/>
    </location>
</feature>
<feature type="compositionally biased region" description="Basic and acidic residues" evidence="1">
    <location>
        <begin position="228"/>
        <end position="238"/>
    </location>
</feature>
<feature type="compositionally biased region" description="Gly residues" evidence="1">
    <location>
        <begin position="408"/>
        <end position="417"/>
    </location>
</feature>
<feature type="compositionally biased region" description="Low complexity" evidence="1">
    <location>
        <begin position="343"/>
        <end position="357"/>
    </location>
</feature>
<feature type="compositionally biased region" description="Basic and acidic residues" evidence="1">
    <location>
        <begin position="132"/>
        <end position="147"/>
    </location>
</feature>
<feature type="compositionally biased region" description="Polar residues" evidence="1">
    <location>
        <begin position="161"/>
        <end position="173"/>
    </location>
</feature>
<evidence type="ECO:0000313" key="3">
    <source>
        <dbReference type="Proteomes" id="UP000823405"/>
    </source>
</evidence>
<feature type="region of interest" description="Disordered" evidence="1">
    <location>
        <begin position="252"/>
        <end position="380"/>
    </location>
</feature>
<accession>A0A9P6UDP2</accession>
<evidence type="ECO:0000256" key="1">
    <source>
        <dbReference type="SAM" id="MobiDB-lite"/>
    </source>
</evidence>
<feature type="region of interest" description="Disordered" evidence="1">
    <location>
        <begin position="132"/>
        <end position="238"/>
    </location>
</feature>
<evidence type="ECO:0000313" key="2">
    <source>
        <dbReference type="EMBL" id="KAG0284295.1"/>
    </source>
</evidence>
<feature type="compositionally biased region" description="Low complexity" evidence="1">
    <location>
        <begin position="316"/>
        <end position="325"/>
    </location>
</feature>
<sequence length="425" mass="46340">MTTDDNRDTPITSPASSKAVQTITGLANSPGIPHTTATSTTATACTTTTTASFNNNYSSNPIMQTPTRQKSAKDRVAEREQRRHSSEDGLASYRRSASSSPPTSCIVDNINNNKYAIPPKCRMVFHMRDEVPRPREEDKTGLSEKRFYQYRPQPQPRGRIQSLSSSSDQNQEKGSMLSPLTSSPSQTPMKKPNSGKCAKMVSFKEPEPWRDVTPPPSHQPPTSSPSTETEKQGDRHDAKQVRMQFTRLDIPSIMVTEPQQQKQQSASTPTVRRPMSEPILSGGSTVLSTSSSSSSSSAQRHTQVTREISSTPPPRMSSSSPPSSSADDQPLSTSTNRHRRNLSMPVQSPTSSSSAGSNVPRRMQAGQGPMVVDEPKTKSGNKLLRLWRSATQKYGNHHHHHPSHQSNGGVGFLGGTGSDLEPLDL</sequence>
<feature type="compositionally biased region" description="Polar residues" evidence="1">
    <location>
        <begin position="298"/>
        <end position="308"/>
    </location>
</feature>
<keyword evidence="3" id="KW-1185">Reference proteome</keyword>
<proteinExistence type="predicted"/>
<dbReference type="OrthoDB" id="2431782at2759"/>
<feature type="region of interest" description="Disordered" evidence="1">
    <location>
        <begin position="1"/>
        <end position="111"/>
    </location>
</feature>
<feature type="compositionally biased region" description="Polar residues" evidence="1">
    <location>
        <begin position="9"/>
        <end position="27"/>
    </location>
</feature>
<name>A0A9P6UDP2_9FUNG</name>
<dbReference type="AlphaFoldDB" id="A0A9P6UDP2"/>
<feature type="region of interest" description="Disordered" evidence="1">
    <location>
        <begin position="392"/>
        <end position="425"/>
    </location>
</feature>
<feature type="compositionally biased region" description="Low complexity" evidence="1">
    <location>
        <begin position="175"/>
        <end position="189"/>
    </location>
</feature>
<feature type="compositionally biased region" description="Polar residues" evidence="1">
    <location>
        <begin position="326"/>
        <end position="335"/>
    </location>
</feature>